<reference evidence="1 2" key="1">
    <citation type="submission" date="2019-01" db="EMBL/GenBank/DDBJ databases">
        <title>Lactibacter flavus gen. nov., sp. nov., a novel bacterium of the family Propionibacteriaceae isolated from raw milk and dairy products.</title>
        <authorList>
            <person name="Huptas C."/>
            <person name="Wenning M."/>
            <person name="Breitenwieser F."/>
            <person name="Doll E."/>
            <person name="Von Neubeck M."/>
            <person name="Busse H.-J."/>
            <person name="Scherer S."/>
        </authorList>
    </citation>
    <scope>NUCLEOTIDE SEQUENCE [LARGE SCALE GENOMIC DNA]</scope>
    <source>
        <strain evidence="2">DSM 22130 / JCM 15804 / WR061</strain>
    </source>
</reference>
<evidence type="ECO:0000313" key="2">
    <source>
        <dbReference type="Proteomes" id="UP000291933"/>
    </source>
</evidence>
<accession>A0A4Q9KKX5</accession>
<gene>
    <name evidence="1" type="ORF">ET996_07570</name>
</gene>
<dbReference type="Proteomes" id="UP000291933">
    <property type="component" value="Unassembled WGS sequence"/>
</dbReference>
<evidence type="ECO:0000313" key="1">
    <source>
        <dbReference type="EMBL" id="TBT95108.1"/>
    </source>
</evidence>
<sequence length="261" mass="28367">MSVTELLGIEDEVLRELVESRWDSWLEVMPALAVVAEPRHLLEWRVTASPEDANAALVGLAQLAAADGYDDRDAALVLAWLVLPAALRVRRELGWIPGPVDQSLAAALWVEVRTVPWRRPVRVAARILWRLRDAVRADLNVPIRGNVPDLPMESLPEPNVPPVPDEPSGELESVLDWALESEVITGTDRGLLDCLLSAIRDMDAAGASPRANTVAGLAGDRVAGVVAAQLGVHPRSVRRRTARVLAALQTNVPRYLNEVAA</sequence>
<dbReference type="RefSeq" id="WP_131171946.1">
    <property type="nucleotide sequence ID" value="NZ_FXTL01000006.1"/>
</dbReference>
<comment type="caution">
    <text evidence="1">The sequence shown here is derived from an EMBL/GenBank/DDBJ whole genome shotgun (WGS) entry which is preliminary data.</text>
</comment>
<organism evidence="1 2">
    <name type="scientific">Propioniciclava tarda</name>
    <dbReference type="NCBI Taxonomy" id="433330"/>
    <lineage>
        <taxon>Bacteria</taxon>
        <taxon>Bacillati</taxon>
        <taxon>Actinomycetota</taxon>
        <taxon>Actinomycetes</taxon>
        <taxon>Propionibacteriales</taxon>
        <taxon>Propionibacteriaceae</taxon>
        <taxon>Propioniciclava</taxon>
    </lineage>
</organism>
<keyword evidence="2" id="KW-1185">Reference proteome</keyword>
<name>A0A4Q9KKX5_PROTD</name>
<proteinExistence type="predicted"/>
<protein>
    <submittedName>
        <fullName evidence="1">Uncharacterized protein</fullName>
    </submittedName>
</protein>
<dbReference type="AlphaFoldDB" id="A0A4Q9KKX5"/>
<dbReference type="EMBL" id="SDMR01000007">
    <property type="protein sequence ID" value="TBT95108.1"/>
    <property type="molecule type" value="Genomic_DNA"/>
</dbReference>